<organism evidence="5">
    <name type="scientific">Perkinsus marinus (strain ATCC 50983 / TXsc)</name>
    <dbReference type="NCBI Taxonomy" id="423536"/>
    <lineage>
        <taxon>Eukaryota</taxon>
        <taxon>Sar</taxon>
        <taxon>Alveolata</taxon>
        <taxon>Perkinsozoa</taxon>
        <taxon>Perkinsea</taxon>
        <taxon>Perkinsida</taxon>
        <taxon>Perkinsidae</taxon>
        <taxon>Perkinsus</taxon>
    </lineage>
</organism>
<dbReference type="InterPro" id="IPR012337">
    <property type="entry name" value="RNaseH-like_sf"/>
</dbReference>
<dbReference type="PANTHER" id="PTHR47765">
    <property type="entry name" value="3'-5' EXONUCLEASE DOMAIN-CONTAINING PROTEIN"/>
    <property type="match status" value="1"/>
</dbReference>
<dbReference type="GO" id="GO:0006139">
    <property type="term" value="P:nucleobase-containing compound metabolic process"/>
    <property type="evidence" value="ECO:0007669"/>
    <property type="project" value="InterPro"/>
</dbReference>
<dbReference type="InterPro" id="IPR052408">
    <property type="entry name" value="Exonuclease_MUT-7-like"/>
</dbReference>
<feature type="region of interest" description="Disordered" evidence="2">
    <location>
        <begin position="651"/>
        <end position="728"/>
    </location>
</feature>
<evidence type="ECO:0000259" key="3">
    <source>
        <dbReference type="SMART" id="SM00474"/>
    </source>
</evidence>
<name>C5LYR2_PERM5</name>
<feature type="compositionally biased region" description="Polar residues" evidence="2">
    <location>
        <begin position="702"/>
        <end position="719"/>
    </location>
</feature>
<feature type="coiled-coil region" evidence="1">
    <location>
        <begin position="390"/>
        <end position="424"/>
    </location>
</feature>
<dbReference type="InterPro" id="IPR002562">
    <property type="entry name" value="3'-5'_exonuclease_dom"/>
</dbReference>
<feature type="domain" description="3'-5' exonuclease" evidence="3">
    <location>
        <begin position="448"/>
        <end position="636"/>
    </location>
</feature>
<dbReference type="RefSeq" id="XP_002765369.1">
    <property type="nucleotide sequence ID" value="XM_002765323.1"/>
</dbReference>
<dbReference type="Pfam" id="PF01612">
    <property type="entry name" value="DNA_pol_A_exo1"/>
    <property type="match status" value="1"/>
</dbReference>
<evidence type="ECO:0000256" key="1">
    <source>
        <dbReference type="SAM" id="Coils"/>
    </source>
</evidence>
<dbReference type="SMART" id="SM00474">
    <property type="entry name" value="35EXOc"/>
    <property type="match status" value="1"/>
</dbReference>
<feature type="compositionally biased region" description="Polar residues" evidence="2">
    <location>
        <begin position="1"/>
        <end position="18"/>
    </location>
</feature>
<dbReference type="OrthoDB" id="445447at2759"/>
<dbReference type="Gene3D" id="3.30.420.10">
    <property type="entry name" value="Ribonuclease H-like superfamily/Ribonuclease H"/>
    <property type="match status" value="1"/>
</dbReference>
<keyword evidence="5" id="KW-1185">Reference proteome</keyword>
<dbReference type="InParanoid" id="C5LYR2"/>
<evidence type="ECO:0000313" key="5">
    <source>
        <dbReference type="Proteomes" id="UP000007800"/>
    </source>
</evidence>
<dbReference type="PANTHER" id="PTHR47765:SF2">
    <property type="entry name" value="EXONUCLEASE MUT-7 HOMOLOG"/>
    <property type="match status" value="1"/>
</dbReference>
<dbReference type="InterPro" id="IPR002782">
    <property type="entry name" value="Mut7-C_RNAse_dom"/>
</dbReference>
<dbReference type="GeneID" id="9040523"/>
<feature type="region of interest" description="Disordered" evidence="2">
    <location>
        <begin position="1"/>
        <end position="24"/>
    </location>
</feature>
<dbReference type="AlphaFoldDB" id="C5LYR2"/>
<dbReference type="InterPro" id="IPR036397">
    <property type="entry name" value="RNaseH_sf"/>
</dbReference>
<proteinExistence type="predicted"/>
<feature type="compositionally biased region" description="Acidic residues" evidence="2">
    <location>
        <begin position="670"/>
        <end position="683"/>
    </location>
</feature>
<sequence length="1005" mass="114071">MSASDHTYTIRELSTTPTSDHKQTPTPVKLITFGLLAMLALQCREEIYHRVWPGVKQQHDRKKKKISFDKHRVLTKGKNYHAQASDSALSEELLHAYKVRDCDAALLLLKSLRGKQNPGTIARLLKPWGQVDPEWVVALTLAAQGQVRHLVNVMMCSIDTTVLPGSLHLRRQAASAVLQGCVPVGRDLRTWLQYFKLRDTQQSYEHDSSSGDSEELLEPLLEDEILEAWILGMMMSHDKAKAREAALALSILQLGDKWIPEEQLHDFMSRLLGQGRTDDLPRLFKGDKFPKIQRLVIEGMEQRGLIKQAVKAMLAFGMSEEDFPTVAEAHYRKRIRWCISSGDVDLESYIGTAELRGRPSLQQFWCEQLIDVGHTWLAIAFYRSFPHDDVKQWEDGMGSIKEQIEELEKDAPQLEAQYDAENSKFFQREEENHLSLMDVLGGRGVRDVHLITTVSELKQLISEWEAERTIIGLDSEWSIFRLVLDPGCNQADLVQLATSDNVYLVDIYAGEEGLIDEIGRLVESNNIIVVGFGIAGDLRVLRSSGMEGTRGGVSSPHRIVDLNDLVDGYLPSRKGSSKHQRGLTEVVKYFLGKPLSKVMRLSNWRRRPLSYRQVEYASLDAIVLLKCIEKIQSSIDPSLDLWNTDAAPKRRHVPANNIPTLGVSRVSDGAAEESDTTEEEDLLLSDNSPSPRRNATMDDARSSTYRNTAEAGNSRNPTPGETREEGEYDKEEIDWSLYFNGEEPKLVCPGGMGRLVRKLRGLGVDTLELDSCDPATLEYIAETQHRAVVVNYRTKISKRRWCNGVKCYVLPESCSTMDEQLNAVMQEFKVEVDPDSLLGRCVACNARDWIVTTDKDMVKHEVQPMTLKLYNKFYVCGGCGKVYWEGVMFEKAVTHLRKFVNHDRFDQSASESESSDETSDERTRWARALRDGTIDSTQARKLHDRMISEKLTEDIVHDDREQKTLECIAERNKASSNVNHHHICVYRLAALTYFGTVLYKHWRCE</sequence>
<dbReference type="SUPFAM" id="SSF53098">
    <property type="entry name" value="Ribonuclease H-like"/>
    <property type="match status" value="1"/>
</dbReference>
<protein>
    <recommendedName>
        <fullName evidence="3">3'-5' exonuclease domain-containing protein</fullName>
    </recommendedName>
</protein>
<evidence type="ECO:0000313" key="4">
    <source>
        <dbReference type="EMBL" id="EEQ98086.1"/>
    </source>
</evidence>
<dbReference type="Pfam" id="PF01927">
    <property type="entry name" value="Mut7-C"/>
    <property type="match status" value="1"/>
</dbReference>
<dbReference type="EMBL" id="GG686832">
    <property type="protein sequence ID" value="EEQ98086.1"/>
    <property type="molecule type" value="Genomic_DNA"/>
</dbReference>
<gene>
    <name evidence="4" type="ORF">Pmar_PMAR002368</name>
</gene>
<accession>C5LYR2</accession>
<dbReference type="GO" id="GO:0003676">
    <property type="term" value="F:nucleic acid binding"/>
    <property type="evidence" value="ECO:0007669"/>
    <property type="project" value="InterPro"/>
</dbReference>
<keyword evidence="1" id="KW-0175">Coiled coil</keyword>
<dbReference type="Proteomes" id="UP000007800">
    <property type="component" value="Unassembled WGS sequence"/>
</dbReference>
<evidence type="ECO:0000256" key="2">
    <source>
        <dbReference type="SAM" id="MobiDB-lite"/>
    </source>
</evidence>
<reference evidence="4 5" key="1">
    <citation type="submission" date="2008-07" db="EMBL/GenBank/DDBJ databases">
        <authorList>
            <person name="El-Sayed N."/>
            <person name="Caler E."/>
            <person name="Inman J."/>
            <person name="Amedeo P."/>
            <person name="Hass B."/>
            <person name="Wortman J."/>
        </authorList>
    </citation>
    <scope>NUCLEOTIDE SEQUENCE [LARGE SCALE GENOMIC DNA]</scope>
    <source>
        <strain evidence="5">ATCC 50983 / TXsc</strain>
    </source>
</reference>
<dbReference type="GO" id="GO:0008408">
    <property type="term" value="F:3'-5' exonuclease activity"/>
    <property type="evidence" value="ECO:0007669"/>
    <property type="project" value="InterPro"/>
</dbReference>